<dbReference type="PROSITE" id="PS50294">
    <property type="entry name" value="WD_REPEATS_REGION"/>
    <property type="match status" value="1"/>
</dbReference>
<dbReference type="SMART" id="SM00320">
    <property type="entry name" value="WD40"/>
    <property type="match status" value="7"/>
</dbReference>
<dbReference type="PANTHER" id="PTHR24098:SF0">
    <property type="entry name" value="OUTER SEGMENT 5"/>
    <property type="match status" value="1"/>
</dbReference>
<evidence type="ECO:0000256" key="1">
    <source>
        <dbReference type="PROSITE-ProRule" id="PRU00221"/>
    </source>
</evidence>
<dbReference type="SUPFAM" id="SSF50978">
    <property type="entry name" value="WD40 repeat-like"/>
    <property type="match status" value="2"/>
</dbReference>
<dbReference type="InterPro" id="IPR015943">
    <property type="entry name" value="WD40/YVTN_repeat-like_dom_sf"/>
</dbReference>
<keyword evidence="1" id="KW-0853">WD repeat</keyword>
<reference evidence="4" key="1">
    <citation type="submission" date="2016-05" db="UniProtKB">
        <authorList>
            <consortium name="WormBaseParasite"/>
        </authorList>
    </citation>
    <scope>IDENTIFICATION</scope>
</reference>
<dbReference type="GO" id="GO:0005929">
    <property type="term" value="C:cilium"/>
    <property type="evidence" value="ECO:0007669"/>
    <property type="project" value="TreeGrafter"/>
</dbReference>
<dbReference type="Gene3D" id="2.130.10.10">
    <property type="entry name" value="YVTN repeat-like/Quinoprotein amine dehydrogenase"/>
    <property type="match status" value="2"/>
</dbReference>
<dbReference type="GO" id="GO:0030992">
    <property type="term" value="C:intraciliary transport particle B"/>
    <property type="evidence" value="ECO:0007669"/>
    <property type="project" value="TreeGrafter"/>
</dbReference>
<dbReference type="GO" id="GO:0060271">
    <property type="term" value="P:cilium assembly"/>
    <property type="evidence" value="ECO:0007669"/>
    <property type="project" value="TreeGrafter"/>
</dbReference>
<dbReference type="PROSITE" id="PS50082">
    <property type="entry name" value="WD_REPEATS_2"/>
    <property type="match status" value="1"/>
</dbReference>
<dbReference type="AlphaFoldDB" id="A0A0M3IE26"/>
<feature type="repeat" description="WD" evidence="1">
    <location>
        <begin position="190"/>
        <end position="222"/>
    </location>
</feature>
<dbReference type="PANTHER" id="PTHR24098">
    <property type="entry name" value="OUTER SEGMENT 5"/>
    <property type="match status" value="1"/>
</dbReference>
<evidence type="ECO:0000313" key="3">
    <source>
        <dbReference type="Proteomes" id="UP000036681"/>
    </source>
</evidence>
<dbReference type="WBParaSite" id="ALUE_0001631901-mRNA-1">
    <property type="protein sequence ID" value="ALUE_0001631901-mRNA-1"/>
    <property type="gene ID" value="ALUE_0001631901"/>
</dbReference>
<feature type="domain" description="IFT80 second beta-propeller" evidence="2">
    <location>
        <begin position="306"/>
        <end position="595"/>
    </location>
</feature>
<dbReference type="Pfam" id="PF23335">
    <property type="entry name" value="Beta-prop_IFT80_2nd"/>
    <property type="match status" value="1"/>
</dbReference>
<protein>
    <submittedName>
        <fullName evidence="4">WD_REPEATS_REGION domain-containing protein</fullName>
    </submittedName>
</protein>
<dbReference type="InterPro" id="IPR056456">
    <property type="entry name" value="Beta-prop_IFT80_2nd"/>
</dbReference>
<evidence type="ECO:0000313" key="4">
    <source>
        <dbReference type="WBParaSite" id="ALUE_0001631901-mRNA-1"/>
    </source>
</evidence>
<dbReference type="Proteomes" id="UP000036681">
    <property type="component" value="Unplaced"/>
</dbReference>
<proteinExistence type="predicted"/>
<keyword evidence="3" id="KW-1185">Reference proteome</keyword>
<dbReference type="Pfam" id="PF00400">
    <property type="entry name" value="WD40"/>
    <property type="match status" value="2"/>
</dbReference>
<sequence length="673" mass="75307">MRLKVTISREPKHKDAVMAVGWLNSDEMLSCGDDQQLLRWNLVSLEAHPLIQLPNTFYPTSMHWFPKGQLKQSSNDIFVLTSTEVLPKAIFTANIIVEGKFYIYNRSGRLEKVVDAHKGATLCARWSYDGGEDGAVKMWSRNGMLRSVLSQNGTPVYAVSWNADNARIVYCCGENCFIKALKSQMSAIKWKAHDGIVLCLDWSLNTNLLITGGEDCKYKVWDGYGRQLFSSTPHDYPITSLAWNAEGDLFAVGSFNLLRLCDKAGWSHSLEKLATGSIFSMNWSPDSTQIVGGCANGHVIHAHVIERRVAWRNIEAVQSKRKSVDVRDVLSEVAREKLEMRDRITKLALGFEQLVITTTKQCYIFSAKNWNTPVITDLKECSVSLILLCEKFFLLIDGGAIQIFTYEGRTQCTLMMPSSVKGDAISERTAAISNDTTAIRDRADHKIIHLFETLTAKNAGDGKIVHTNEIVEVAVDQCGMANERKVAFIDKSFDCFICLVKTYGISQRIAKLGAMVTNVRFNDQTNMLAGLEDNRLVIWGYPSVVFVDKDLLQKTILVKEGTDFGRSPYLLAFIGNHVSVRRSDGSLVPCGVSPFPAALSAYIAASKWDQAIRLCRHIKEEYLWGMLAAMAANAKNFYAAEIAYGALDEVCLKILIIIAKQFQKFFKFSIRIQ</sequence>
<evidence type="ECO:0000259" key="2">
    <source>
        <dbReference type="Pfam" id="PF23335"/>
    </source>
</evidence>
<accession>A0A0M3IE26</accession>
<dbReference type="InterPro" id="IPR001680">
    <property type="entry name" value="WD40_rpt"/>
</dbReference>
<name>A0A0M3IE26_ASCLU</name>
<dbReference type="InterPro" id="IPR036322">
    <property type="entry name" value="WD40_repeat_dom_sf"/>
</dbReference>
<organism evidence="3 4">
    <name type="scientific">Ascaris lumbricoides</name>
    <name type="common">Giant roundworm</name>
    <dbReference type="NCBI Taxonomy" id="6252"/>
    <lineage>
        <taxon>Eukaryota</taxon>
        <taxon>Metazoa</taxon>
        <taxon>Ecdysozoa</taxon>
        <taxon>Nematoda</taxon>
        <taxon>Chromadorea</taxon>
        <taxon>Rhabditida</taxon>
        <taxon>Spirurina</taxon>
        <taxon>Ascaridomorpha</taxon>
        <taxon>Ascaridoidea</taxon>
        <taxon>Ascarididae</taxon>
        <taxon>Ascaris</taxon>
    </lineage>
</organism>